<reference evidence="2 3" key="1">
    <citation type="journal article" date="2003" name="Genome Res.">
        <title>Tropheryma whipplei twist: a human pathogenic Actinobacteria with a reduced genome.</title>
        <authorList>
            <person name="Raoult D."/>
            <person name="Ogata H."/>
            <person name="Audic S."/>
            <person name="Robert C."/>
            <person name="Suhre K."/>
            <person name="Drancourt M."/>
            <person name="Claverie J.-M."/>
        </authorList>
    </citation>
    <scope>NUCLEOTIDE SEQUENCE [LARGE SCALE GENOMIC DNA]</scope>
    <source>
        <strain evidence="2 3">Twist</strain>
    </source>
</reference>
<sequence>MGSWTIFVLRKFAFPGEFIALAVLFTLTGQVWFTVRVTDKLLSSKDFIEINGSSFFNSSILLTLLVLSLLSRLFKLFLARILLFSIAVLMPLLFVFTKHVFYAKLSESFGISGETSLENILSTASIIPQIPLLLSIVAYTAYLLCFSVAIFLKKKNRHSSNNEEKLQNKYIWDSLSRGVDPT</sequence>
<gene>
    <name evidence="2" type="ordered locus">TWT_344</name>
</gene>
<evidence type="ECO:0000313" key="2">
    <source>
        <dbReference type="EMBL" id="AAO44441.1"/>
    </source>
</evidence>
<organism evidence="2 3">
    <name type="scientific">Tropheryma whipplei (strain Twist)</name>
    <name type="common">Whipple's bacillus</name>
    <dbReference type="NCBI Taxonomy" id="203267"/>
    <lineage>
        <taxon>Bacteria</taxon>
        <taxon>Bacillati</taxon>
        <taxon>Actinomycetota</taxon>
        <taxon>Actinomycetes</taxon>
        <taxon>Micrococcales</taxon>
        <taxon>Tropherymataceae</taxon>
        <taxon>Tropheryma</taxon>
    </lineage>
</organism>
<keyword evidence="1" id="KW-0472">Membrane</keyword>
<dbReference type="AlphaFoldDB" id="Q83GF3"/>
<protein>
    <submittedName>
        <fullName evidence="2">Uncharacterized protein</fullName>
    </submittedName>
</protein>
<keyword evidence="1" id="KW-0812">Transmembrane</keyword>
<evidence type="ECO:0000256" key="1">
    <source>
        <dbReference type="SAM" id="Phobius"/>
    </source>
</evidence>
<dbReference type="KEGG" id="twh:TWT_344"/>
<dbReference type="EMBL" id="AE014184">
    <property type="protein sequence ID" value="AAO44441.1"/>
    <property type="molecule type" value="Genomic_DNA"/>
</dbReference>
<proteinExistence type="predicted"/>
<feature type="transmembrane region" description="Helical" evidence="1">
    <location>
        <begin position="12"/>
        <end position="33"/>
    </location>
</feature>
<accession>Q83GF3</accession>
<keyword evidence="1" id="KW-1133">Transmembrane helix</keyword>
<feature type="transmembrane region" description="Helical" evidence="1">
    <location>
        <begin position="77"/>
        <end position="96"/>
    </location>
</feature>
<feature type="transmembrane region" description="Helical" evidence="1">
    <location>
        <begin position="130"/>
        <end position="152"/>
    </location>
</feature>
<feature type="transmembrane region" description="Helical" evidence="1">
    <location>
        <begin position="53"/>
        <end position="70"/>
    </location>
</feature>
<keyword evidence="3" id="KW-1185">Reference proteome</keyword>
<dbReference type="HOGENOM" id="CLU_1776652_0_0_11"/>
<evidence type="ECO:0000313" key="3">
    <source>
        <dbReference type="Proteomes" id="UP000002200"/>
    </source>
</evidence>
<name>Q83GF3_TROWT</name>
<dbReference type="Proteomes" id="UP000002200">
    <property type="component" value="Chromosome"/>
</dbReference>